<dbReference type="SUPFAM" id="SSF53167">
    <property type="entry name" value="Purine and uridine phosphorylases"/>
    <property type="match status" value="1"/>
</dbReference>
<dbReference type="GO" id="GO:0005829">
    <property type="term" value="C:cytosol"/>
    <property type="evidence" value="ECO:0007669"/>
    <property type="project" value="TreeGrafter"/>
</dbReference>
<dbReference type="Gene3D" id="3.40.50.1580">
    <property type="entry name" value="Nucleoside phosphorylase domain"/>
    <property type="match status" value="1"/>
</dbReference>
<dbReference type="GO" id="GO:0008782">
    <property type="term" value="F:adenosylhomocysteine nucleosidase activity"/>
    <property type="evidence" value="ECO:0007669"/>
    <property type="project" value="TreeGrafter"/>
</dbReference>
<dbReference type="RefSeq" id="WP_199020272.1">
    <property type="nucleotide sequence ID" value="NZ_JAELUP010000089.1"/>
</dbReference>
<accession>A0A934J6P2</accession>
<dbReference type="HAMAP" id="MF_00991">
    <property type="entry name" value="MqnB"/>
    <property type="match status" value="1"/>
</dbReference>
<evidence type="ECO:0000256" key="2">
    <source>
        <dbReference type="NCBIfam" id="TIGR03664"/>
    </source>
</evidence>
<proteinExistence type="inferred from homology"/>
<comment type="similarity">
    <text evidence="1">Belongs to the PNP/UDP phosphorylase family. Futalosine hydrolase subfamily.</text>
</comment>
<gene>
    <name evidence="1" type="primary">mqnB</name>
    <name evidence="4" type="ORF">JFN88_16060</name>
</gene>
<dbReference type="AlphaFoldDB" id="A0A934J6P2"/>
<evidence type="ECO:0000259" key="3">
    <source>
        <dbReference type="Pfam" id="PF01048"/>
    </source>
</evidence>
<organism evidence="4 5">
    <name type="scientific">Paenibacillus roseus</name>
    <dbReference type="NCBI Taxonomy" id="2798579"/>
    <lineage>
        <taxon>Bacteria</taxon>
        <taxon>Bacillati</taxon>
        <taxon>Bacillota</taxon>
        <taxon>Bacilli</taxon>
        <taxon>Bacillales</taxon>
        <taxon>Paenibacillaceae</taxon>
        <taxon>Paenibacillus</taxon>
    </lineage>
</organism>
<feature type="domain" description="Nucleoside phosphorylase" evidence="3">
    <location>
        <begin position="29"/>
        <end position="208"/>
    </location>
</feature>
<name>A0A934J6P2_9BACL</name>
<comment type="pathway">
    <text evidence="1">Quinol/quinone metabolism; menaquinone biosynthesis.</text>
</comment>
<protein>
    <recommendedName>
        <fullName evidence="1 2">Futalosine hydrolase</fullName>
        <shortName evidence="1">FL hydrolase</shortName>
        <ecNumber evidence="1 2">3.2.2.26</ecNumber>
    </recommendedName>
    <alternativeName>
        <fullName evidence="1">Futalosine nucleosidase</fullName>
    </alternativeName>
    <alternativeName>
        <fullName evidence="1">Menaquinone biosynthetic enzyme MqnB</fullName>
    </alternativeName>
</protein>
<dbReference type="CDD" id="cd17766">
    <property type="entry name" value="futalosine_nucleosidase_MqnB"/>
    <property type="match status" value="1"/>
</dbReference>
<evidence type="ECO:0000256" key="1">
    <source>
        <dbReference type="HAMAP-Rule" id="MF_00991"/>
    </source>
</evidence>
<dbReference type="GO" id="GO:0009234">
    <property type="term" value="P:menaquinone biosynthetic process"/>
    <property type="evidence" value="ECO:0007669"/>
    <property type="project" value="UniProtKB-UniRule"/>
</dbReference>
<dbReference type="GO" id="GO:0008930">
    <property type="term" value="F:methylthioadenosine nucleosidase activity"/>
    <property type="evidence" value="ECO:0007669"/>
    <property type="project" value="TreeGrafter"/>
</dbReference>
<dbReference type="PANTHER" id="PTHR46832:SF2">
    <property type="entry name" value="FUTALOSINE HYDROLASE"/>
    <property type="match status" value="1"/>
</dbReference>
<dbReference type="Proteomes" id="UP000640274">
    <property type="component" value="Unassembled WGS sequence"/>
</dbReference>
<dbReference type="EMBL" id="JAELUP010000089">
    <property type="protein sequence ID" value="MBJ6362734.1"/>
    <property type="molecule type" value="Genomic_DNA"/>
</dbReference>
<dbReference type="GO" id="GO:0009116">
    <property type="term" value="P:nucleoside metabolic process"/>
    <property type="evidence" value="ECO:0007669"/>
    <property type="project" value="InterPro"/>
</dbReference>
<evidence type="ECO:0000313" key="4">
    <source>
        <dbReference type="EMBL" id="MBJ6362734.1"/>
    </source>
</evidence>
<evidence type="ECO:0000313" key="5">
    <source>
        <dbReference type="Proteomes" id="UP000640274"/>
    </source>
</evidence>
<dbReference type="InterPro" id="IPR019963">
    <property type="entry name" value="FL_hydrolase_MqnB"/>
</dbReference>
<comment type="catalytic activity">
    <reaction evidence="1">
        <text>futalosine + H2O = dehypoxanthine futalosine + hypoxanthine</text>
        <dbReference type="Rhea" id="RHEA:25904"/>
        <dbReference type="ChEBI" id="CHEBI:15377"/>
        <dbReference type="ChEBI" id="CHEBI:17368"/>
        <dbReference type="ChEBI" id="CHEBI:58863"/>
        <dbReference type="ChEBI" id="CHEBI:58864"/>
        <dbReference type="EC" id="3.2.2.26"/>
    </reaction>
</comment>
<comment type="caution">
    <text evidence="4">The sequence shown here is derived from an EMBL/GenBank/DDBJ whole genome shotgun (WGS) entry which is preliminary data.</text>
</comment>
<dbReference type="NCBIfam" id="NF006087">
    <property type="entry name" value="PRK08236.1"/>
    <property type="match status" value="1"/>
</dbReference>
<dbReference type="InterPro" id="IPR000845">
    <property type="entry name" value="Nucleoside_phosphorylase_d"/>
</dbReference>
<dbReference type="Pfam" id="PF01048">
    <property type="entry name" value="PNP_UDP_1"/>
    <property type="match status" value="1"/>
</dbReference>
<reference evidence="4" key="1">
    <citation type="submission" date="2020-12" db="EMBL/GenBank/DDBJ databases">
        <authorList>
            <person name="Huq M.A."/>
        </authorList>
    </citation>
    <scope>NUCLEOTIDE SEQUENCE</scope>
    <source>
        <strain evidence="4">MAHUQ-46</strain>
    </source>
</reference>
<dbReference type="NCBIfam" id="TIGR03664">
    <property type="entry name" value="fut_nucase"/>
    <property type="match status" value="1"/>
</dbReference>
<dbReference type="PANTHER" id="PTHR46832">
    <property type="entry name" value="5'-METHYLTHIOADENOSINE/S-ADENOSYLHOMOCYSTEINE NUCLEOSIDASE"/>
    <property type="match status" value="1"/>
</dbReference>
<keyword evidence="1 4" id="KW-0378">Hydrolase</keyword>
<sequence>MKTILVLTAVEAEREAVMRGLGEDSRFEVAAAGVGAAAAAASAAARLAVPHHYELVVAAGIAGGFTDRAAVGTLVVADHIVAADLGAASMDGFLSLDELGFGSSSAKTDIVLSPQLASAIGEAGLTCALGPVLTVSTATGTAEGAAELKRRVPNAAAEAMEGYGIAVAAKNAGLPVLELRAISNQVGPRNREAWRIKDALDALSAASSILREVL</sequence>
<keyword evidence="5" id="KW-1185">Reference proteome</keyword>
<dbReference type="InterPro" id="IPR035994">
    <property type="entry name" value="Nucleoside_phosphorylase_sf"/>
</dbReference>
<keyword evidence="1" id="KW-0474">Menaquinone biosynthesis</keyword>
<keyword evidence="4" id="KW-0326">Glycosidase</keyword>
<comment type="function">
    <text evidence="1">Catalyzes the hydrolysis of futalosine (FL) to dehypoxanthine futalosine (DHFL) and hypoxanthine, a step in the biosynthesis of menaquinone (MK, vitamin K2).</text>
</comment>
<dbReference type="GO" id="GO:0019284">
    <property type="term" value="P:L-methionine salvage from S-adenosylmethionine"/>
    <property type="evidence" value="ECO:0007669"/>
    <property type="project" value="TreeGrafter"/>
</dbReference>
<dbReference type="EC" id="3.2.2.26" evidence="1 2"/>